<reference evidence="1" key="1">
    <citation type="submission" date="2024-06" db="EMBL/GenBank/DDBJ databases">
        <title>Sequencing and assembly of the genome of Dyadobacter sp. strain 676, a symbiont of Cyamopsis tetragonoloba.</title>
        <authorList>
            <person name="Guro P."/>
            <person name="Sazanova A."/>
            <person name="Kuznetsova I."/>
            <person name="Belimov A."/>
            <person name="Safronova V."/>
        </authorList>
    </citation>
    <scope>NUCLEOTIDE SEQUENCE</scope>
    <source>
        <strain evidence="1">676</strain>
    </source>
</reference>
<dbReference type="RefSeq" id="WP_353718680.1">
    <property type="nucleotide sequence ID" value="NZ_CP159289.1"/>
</dbReference>
<organism evidence="1">
    <name type="scientific">Dyadobacter sp. 676</name>
    <dbReference type="NCBI Taxonomy" id="3088362"/>
    <lineage>
        <taxon>Bacteria</taxon>
        <taxon>Pseudomonadati</taxon>
        <taxon>Bacteroidota</taxon>
        <taxon>Cytophagia</taxon>
        <taxon>Cytophagales</taxon>
        <taxon>Spirosomataceae</taxon>
        <taxon>Dyadobacter</taxon>
    </lineage>
</organism>
<dbReference type="AlphaFoldDB" id="A0AAU8FFK3"/>
<dbReference type="REBASE" id="845393">
    <property type="entry name" value="M.Dsp676DndDP"/>
</dbReference>
<gene>
    <name evidence="1" type="ORF">ABV298_23965</name>
</gene>
<name>A0AAU8FFK3_9BACT</name>
<proteinExistence type="predicted"/>
<dbReference type="EMBL" id="CP159289">
    <property type="protein sequence ID" value="XCH23354.1"/>
    <property type="molecule type" value="Genomic_DNA"/>
</dbReference>
<evidence type="ECO:0000313" key="1">
    <source>
        <dbReference type="EMBL" id="XCH23354.1"/>
    </source>
</evidence>
<accession>A0AAU8FFK3</accession>
<protein>
    <recommendedName>
        <fullName evidence="2">DNA sulfur modification protein DndD</fullName>
    </recommendedName>
</protein>
<evidence type="ECO:0008006" key="2">
    <source>
        <dbReference type="Google" id="ProtNLM"/>
    </source>
</evidence>
<sequence length="149" mass="17532">MHKKGFIKKVEVEIIGDDIDIILRNIRGEEIKKESLSKGEQQMYATALLRGLVEESDIQFPVFIDSPMQKFDEQHAENIVKYFYPNISDQVVIFPLINKELTEREYKFISKHIAKTVLINNLHEDKSEFISLPPDDFLNTYNRMYNHVN</sequence>